<accession>A0A1A9HX18</accession>
<dbReference type="RefSeq" id="WP_067751398.1">
    <property type="nucleotide sequence ID" value="NZ_CP015772.1"/>
</dbReference>
<dbReference type="Proteomes" id="UP000077667">
    <property type="component" value="Chromosome"/>
</dbReference>
<proteinExistence type="predicted"/>
<dbReference type="KEGG" id="nia:A8C56_02095"/>
<dbReference type="AlphaFoldDB" id="A0A1A9HX18"/>
<dbReference type="OrthoDB" id="675375at2"/>
<keyword evidence="2" id="KW-1185">Reference proteome</keyword>
<name>A0A1A9HX18_9BACT</name>
<sequence>MLKTFLLSTIFVLVIGGVSYANEDPSVNFDRGKEKSKSAYFSDSRFNGQLNSFSLRSKYQFRGDKLLTNESSNNNYVNLNTSISYQKGQNTYIVPYKKKVVLNRFTFNPNETLRNYSK</sequence>
<dbReference type="EMBL" id="CP015772">
    <property type="protein sequence ID" value="ANH79927.1"/>
    <property type="molecule type" value="Genomic_DNA"/>
</dbReference>
<organism evidence="1 2">
    <name type="scientific">Niabella ginsenosidivorans</name>
    <dbReference type="NCBI Taxonomy" id="1176587"/>
    <lineage>
        <taxon>Bacteria</taxon>
        <taxon>Pseudomonadati</taxon>
        <taxon>Bacteroidota</taxon>
        <taxon>Chitinophagia</taxon>
        <taxon>Chitinophagales</taxon>
        <taxon>Chitinophagaceae</taxon>
        <taxon>Niabella</taxon>
    </lineage>
</organism>
<evidence type="ECO:0000313" key="1">
    <source>
        <dbReference type="EMBL" id="ANH79927.1"/>
    </source>
</evidence>
<evidence type="ECO:0000313" key="2">
    <source>
        <dbReference type="Proteomes" id="UP000077667"/>
    </source>
</evidence>
<protein>
    <submittedName>
        <fullName evidence="1">Uncharacterized protein</fullName>
    </submittedName>
</protein>
<reference evidence="1 2" key="1">
    <citation type="submission" date="2016-05" db="EMBL/GenBank/DDBJ databases">
        <title>Niabella ginsenosidivorans BS26 whole genome sequencing.</title>
        <authorList>
            <person name="Im W.T."/>
            <person name="Siddiqi M.Z."/>
        </authorList>
    </citation>
    <scope>NUCLEOTIDE SEQUENCE [LARGE SCALE GENOMIC DNA]</scope>
    <source>
        <strain evidence="1 2">BS26</strain>
    </source>
</reference>
<gene>
    <name evidence="1" type="ORF">A8C56_02095</name>
</gene>